<dbReference type="InterPro" id="IPR053137">
    <property type="entry name" value="NLR-like"/>
</dbReference>
<dbReference type="Gene3D" id="3.40.50.300">
    <property type="entry name" value="P-loop containing nucleotide triphosphate hydrolases"/>
    <property type="match status" value="1"/>
</dbReference>
<evidence type="ECO:0000313" key="4">
    <source>
        <dbReference type="Proteomes" id="UP000604117"/>
    </source>
</evidence>
<evidence type="ECO:0008006" key="5">
    <source>
        <dbReference type="Google" id="ProtNLM"/>
    </source>
</evidence>
<protein>
    <recommendedName>
        <fullName evidence="5">Tetratricopeptide repeat protein</fullName>
    </recommendedName>
</protein>
<dbReference type="PANTHER" id="PTHR46082">
    <property type="entry name" value="ATP/GTP-BINDING PROTEIN-RELATED"/>
    <property type="match status" value="1"/>
</dbReference>
<feature type="domain" description="DUF7779" evidence="2">
    <location>
        <begin position="347"/>
        <end position="435"/>
    </location>
</feature>
<comment type="caution">
    <text evidence="3">The sequence shown here is derived from an EMBL/GenBank/DDBJ whole genome shotgun (WGS) entry which is preliminary data.</text>
</comment>
<dbReference type="SUPFAM" id="SSF48452">
    <property type="entry name" value="TPR-like"/>
    <property type="match status" value="2"/>
</dbReference>
<sequence>MPDTVSHETVGSILRGEALVRWSKVECVVRQLAAMAVHRPDPDDEVRRFHVLWTAEFDSQTADPMPPRQFDPIAASVIDAGRARATSDFPSPTTAQSVVGANGGRSIGMAPQRNRGFTGRRELLEQVRSKLGEQPWKPLVLHGLGGVGKSQLALEFLHRYARDYEFVWWITAEDPSQVTPALATLGERLDWQSSFDMAQTVRSVLARLETGVPRWLIVYDNAGAPDEIRSLAPQGGGHLLITTRDPAWLAIGRPVEVDVFTRPESVELLCARGHDIGFAEADQLAERLGDLPLALEQVAAMQSATRTPVEEYFRQLDDRALQFLESMPLGDYRTAIGTAFVVAVERLNEESPTAAALLSLLSCVGAEPISRTLLRSGAHRVPPPLGRLLDQPDLLDETIWQLRRYGLVRVVDNGQTLQVHRLIQAIVREAMSVEERAGAYANARLLLAAANPGRPREPLTWDMYARIGPHLRAARMVEAIERDARQVLIDHATYLSEIGDFEGSRRLSEEALEAWAPGAADDVQVVTCLRRLVAALFALGRHGEAYRRAEEARMRLIDHPDYGRDHPATLELSDVLAVLQRVFGRYSEALSRDREIVEGYRRTRGDNHPETLAARNNLAASLRAVGDFRAAQEIDEVLVKTRRELLSSDHQQTLLSVSNLARDLYGIGDYAAALDLQRSTCSAYRSRLGDRHPLVLAAWRTIVQGLRKTGQYGPAIEEGQRLFVVAQTHLGADHELTLATMMTYANTLRAAGDVYLASNHAADAVDRYRRTYGEHNPLTLAAATNQAIVLRAVGERRLARRVGEASLSALRQVLGPDHPYAILAATGVGNDLTLAGEHEIARRLLARTLEDAKRMCGDRHPDTLACGVNLGLLLPSDQPALLEASIDGLRRSLGARHPVVEAAMAGRPVECEIEPPPV</sequence>
<dbReference type="InterPro" id="IPR002182">
    <property type="entry name" value="NB-ARC"/>
</dbReference>
<dbReference type="EMBL" id="BONE01000041">
    <property type="protein sequence ID" value="GIF75272.1"/>
    <property type="molecule type" value="Genomic_DNA"/>
</dbReference>
<dbReference type="Pfam" id="PF13424">
    <property type="entry name" value="TPR_12"/>
    <property type="match status" value="2"/>
</dbReference>
<dbReference type="SUPFAM" id="SSF52540">
    <property type="entry name" value="P-loop containing nucleoside triphosphate hydrolases"/>
    <property type="match status" value="1"/>
</dbReference>
<dbReference type="Gene3D" id="1.25.40.10">
    <property type="entry name" value="Tetratricopeptide repeat domain"/>
    <property type="match status" value="2"/>
</dbReference>
<keyword evidence="4" id="KW-1185">Reference proteome</keyword>
<reference evidence="3 4" key="1">
    <citation type="submission" date="2021-01" db="EMBL/GenBank/DDBJ databases">
        <title>Whole genome shotgun sequence of Asanoa siamensis NBRC 107932.</title>
        <authorList>
            <person name="Komaki H."/>
            <person name="Tamura T."/>
        </authorList>
    </citation>
    <scope>NUCLEOTIDE SEQUENCE [LARGE SCALE GENOMIC DNA]</scope>
    <source>
        <strain evidence="3 4">NBRC 107932</strain>
    </source>
</reference>
<dbReference type="Proteomes" id="UP000604117">
    <property type="component" value="Unassembled WGS sequence"/>
</dbReference>
<dbReference type="Pfam" id="PF00931">
    <property type="entry name" value="NB-ARC"/>
    <property type="match status" value="1"/>
</dbReference>
<dbReference type="InterPro" id="IPR027417">
    <property type="entry name" value="P-loop_NTPase"/>
</dbReference>
<name>A0ABQ4CVF2_9ACTN</name>
<dbReference type="InterPro" id="IPR056681">
    <property type="entry name" value="DUF7779"/>
</dbReference>
<dbReference type="PANTHER" id="PTHR46082:SF6">
    <property type="entry name" value="AAA+ ATPASE DOMAIN-CONTAINING PROTEIN-RELATED"/>
    <property type="match status" value="1"/>
</dbReference>
<accession>A0ABQ4CVF2</accession>
<evidence type="ECO:0000313" key="3">
    <source>
        <dbReference type="EMBL" id="GIF75272.1"/>
    </source>
</evidence>
<proteinExistence type="predicted"/>
<dbReference type="NCBIfam" id="NF040586">
    <property type="entry name" value="FxSxx_TPR"/>
    <property type="match status" value="1"/>
</dbReference>
<dbReference type="InterPro" id="IPR011990">
    <property type="entry name" value="TPR-like_helical_dom_sf"/>
</dbReference>
<organism evidence="3 4">
    <name type="scientific">Asanoa siamensis</name>
    <dbReference type="NCBI Taxonomy" id="926357"/>
    <lineage>
        <taxon>Bacteria</taxon>
        <taxon>Bacillati</taxon>
        <taxon>Actinomycetota</taxon>
        <taxon>Actinomycetes</taxon>
        <taxon>Micromonosporales</taxon>
        <taxon>Micromonosporaceae</taxon>
        <taxon>Asanoa</taxon>
    </lineage>
</organism>
<evidence type="ECO:0000259" key="2">
    <source>
        <dbReference type="Pfam" id="PF25000"/>
    </source>
</evidence>
<gene>
    <name evidence="3" type="ORF">Asi02nite_47900</name>
</gene>
<dbReference type="Pfam" id="PF25000">
    <property type="entry name" value="DUF7779"/>
    <property type="match status" value="1"/>
</dbReference>
<feature type="domain" description="NB-ARC" evidence="1">
    <location>
        <begin position="122"/>
        <end position="272"/>
    </location>
</feature>
<evidence type="ECO:0000259" key="1">
    <source>
        <dbReference type="Pfam" id="PF00931"/>
    </source>
</evidence>
<dbReference type="Pfam" id="PF13374">
    <property type="entry name" value="TPR_10"/>
    <property type="match status" value="2"/>
</dbReference>